<dbReference type="Pfam" id="PF15912">
    <property type="entry name" value="VIR_N"/>
    <property type="match status" value="1"/>
</dbReference>
<dbReference type="AlphaFoldDB" id="A0A6G0T316"/>
<comment type="similarity">
    <text evidence="2">Belongs to the vir family.</text>
</comment>
<evidence type="ECO:0000256" key="1">
    <source>
        <dbReference type="ARBA" id="ARBA00004123"/>
    </source>
</evidence>
<keyword evidence="8" id="KW-1185">Reference proteome</keyword>
<evidence type="ECO:0000313" key="7">
    <source>
        <dbReference type="EMBL" id="KAE9524297.1"/>
    </source>
</evidence>
<dbReference type="GO" id="GO:0008380">
    <property type="term" value="P:RNA splicing"/>
    <property type="evidence" value="ECO:0007669"/>
    <property type="project" value="UniProtKB-KW"/>
</dbReference>
<comment type="subcellular location">
    <subcellularLocation>
        <location evidence="1">Nucleus</location>
    </subcellularLocation>
</comment>
<evidence type="ECO:0000256" key="4">
    <source>
        <dbReference type="ARBA" id="ARBA00023187"/>
    </source>
</evidence>
<dbReference type="PANTHER" id="PTHR23185:SF0">
    <property type="entry name" value="PROTEIN VIRILIZER HOMOLOG"/>
    <property type="match status" value="1"/>
</dbReference>
<feature type="domain" description="Virilizer N-terminal" evidence="6">
    <location>
        <begin position="32"/>
        <end position="150"/>
    </location>
</feature>
<dbReference type="PANTHER" id="PTHR23185">
    <property type="entry name" value="PROTEIN VIRILIZER HOMOLOG"/>
    <property type="match status" value="1"/>
</dbReference>
<dbReference type="InterPro" id="IPR031801">
    <property type="entry name" value="VIR_N"/>
</dbReference>
<dbReference type="EMBL" id="VYZN01000070">
    <property type="protein sequence ID" value="KAE9524297.1"/>
    <property type="molecule type" value="Genomic_DNA"/>
</dbReference>
<evidence type="ECO:0000256" key="3">
    <source>
        <dbReference type="ARBA" id="ARBA00022664"/>
    </source>
</evidence>
<dbReference type="Proteomes" id="UP000475862">
    <property type="component" value="Unassembled WGS sequence"/>
</dbReference>
<keyword evidence="4" id="KW-0508">mRNA splicing</keyword>
<name>A0A6G0T316_APHGL</name>
<comment type="caution">
    <text evidence="7">The sequence shown here is derived from an EMBL/GenBank/DDBJ whole genome shotgun (WGS) entry which is preliminary data.</text>
</comment>
<evidence type="ECO:0000259" key="6">
    <source>
        <dbReference type="Pfam" id="PF15912"/>
    </source>
</evidence>
<protein>
    <recommendedName>
        <fullName evidence="6">Virilizer N-terminal domain-containing protein</fullName>
    </recommendedName>
</protein>
<gene>
    <name evidence="7" type="ORF">AGLY_015336</name>
</gene>
<evidence type="ECO:0000313" key="8">
    <source>
        <dbReference type="Proteomes" id="UP000475862"/>
    </source>
</evidence>
<accession>A0A6G0T316</accession>
<evidence type="ECO:0000256" key="5">
    <source>
        <dbReference type="ARBA" id="ARBA00023242"/>
    </source>
</evidence>
<dbReference type="GO" id="GO:0036396">
    <property type="term" value="C:RNA N6-methyladenosine methyltransferase complex"/>
    <property type="evidence" value="ECO:0007669"/>
    <property type="project" value="TreeGrafter"/>
</dbReference>
<evidence type="ECO:0000256" key="2">
    <source>
        <dbReference type="ARBA" id="ARBA00008371"/>
    </source>
</evidence>
<reference evidence="7 8" key="1">
    <citation type="submission" date="2019-08" db="EMBL/GenBank/DDBJ databases">
        <title>The genome of the soybean aphid Biotype 1, its phylome, world population structure and adaptation to the North American continent.</title>
        <authorList>
            <person name="Giordano R."/>
            <person name="Donthu R.K."/>
            <person name="Hernandez A.G."/>
            <person name="Wright C.L."/>
            <person name="Zimin A.V."/>
        </authorList>
    </citation>
    <scope>NUCLEOTIDE SEQUENCE [LARGE SCALE GENOMIC DNA]</scope>
    <source>
        <tissue evidence="7">Whole aphids</tissue>
    </source>
</reference>
<sequence>MCKPKKSERRVVAAESIFRSFVIAKKLESSEVIFQKPVNITDIHILSSSMFSPTPNGGIIPGLTEPGKIQITFQCNNVDEESASANVDLGELNYEENINTKLLCDNEIWTNRLIVQGKFLVLTIVVYGTVNDLKAESTQKKDPSTITIPPIFDGPIDMSGVEYIPDSVMERIDAEVEHEFDKLSGVHQNNH</sequence>
<dbReference type="GO" id="GO:0003723">
    <property type="term" value="F:RNA binding"/>
    <property type="evidence" value="ECO:0007669"/>
    <property type="project" value="TreeGrafter"/>
</dbReference>
<dbReference type="GO" id="GO:0006397">
    <property type="term" value="P:mRNA processing"/>
    <property type="evidence" value="ECO:0007669"/>
    <property type="project" value="UniProtKB-KW"/>
</dbReference>
<proteinExistence type="inferred from homology"/>
<organism evidence="7 8">
    <name type="scientific">Aphis glycines</name>
    <name type="common">Soybean aphid</name>
    <dbReference type="NCBI Taxonomy" id="307491"/>
    <lineage>
        <taxon>Eukaryota</taxon>
        <taxon>Metazoa</taxon>
        <taxon>Ecdysozoa</taxon>
        <taxon>Arthropoda</taxon>
        <taxon>Hexapoda</taxon>
        <taxon>Insecta</taxon>
        <taxon>Pterygota</taxon>
        <taxon>Neoptera</taxon>
        <taxon>Paraneoptera</taxon>
        <taxon>Hemiptera</taxon>
        <taxon>Sternorrhyncha</taxon>
        <taxon>Aphidomorpha</taxon>
        <taxon>Aphidoidea</taxon>
        <taxon>Aphididae</taxon>
        <taxon>Aphidini</taxon>
        <taxon>Aphis</taxon>
        <taxon>Aphis</taxon>
    </lineage>
</organism>
<keyword evidence="3" id="KW-0507">mRNA processing</keyword>
<keyword evidence="5" id="KW-0539">Nucleus</keyword>
<dbReference type="InterPro" id="IPR026736">
    <property type="entry name" value="Virilizer"/>
</dbReference>
<dbReference type="OrthoDB" id="2011702at2759"/>
<dbReference type="GO" id="GO:0005634">
    <property type="term" value="C:nucleus"/>
    <property type="evidence" value="ECO:0007669"/>
    <property type="project" value="UniProtKB-SubCell"/>
</dbReference>